<gene>
    <name evidence="3" type="ORF">STRIP9103_07499</name>
</gene>
<evidence type="ECO:0000259" key="2">
    <source>
        <dbReference type="Pfam" id="PF13473"/>
    </source>
</evidence>
<proteinExistence type="predicted"/>
<dbReference type="RefSeq" id="WP_009299313.1">
    <property type="nucleotide sequence ID" value="NZ_AEJC01000078.1"/>
</dbReference>
<feature type="domain" description="EfeO-type cupredoxin-like" evidence="2">
    <location>
        <begin position="38"/>
        <end position="132"/>
    </location>
</feature>
<dbReference type="AlphaFoldDB" id="L1L6Y6"/>
<keyword evidence="1" id="KW-0732">Signal</keyword>
<dbReference type="Proteomes" id="UP000010411">
    <property type="component" value="Unassembled WGS sequence"/>
</dbReference>
<dbReference type="InterPro" id="IPR008972">
    <property type="entry name" value="Cupredoxin"/>
</dbReference>
<comment type="caution">
    <text evidence="3">The sequence shown here is derived from an EMBL/GenBank/DDBJ whole genome shotgun (WGS) entry which is preliminary data.</text>
</comment>
<dbReference type="Pfam" id="PF13473">
    <property type="entry name" value="Cupredoxin_1"/>
    <property type="match status" value="1"/>
</dbReference>
<reference evidence="3 4" key="1">
    <citation type="submission" date="2012-11" db="EMBL/GenBank/DDBJ databases">
        <authorList>
            <person name="Huguet-Tapia J.C."/>
            <person name="Durkin A.S."/>
            <person name="Pettis G.S."/>
            <person name="Badger J.H."/>
        </authorList>
    </citation>
    <scope>NUCLEOTIDE SEQUENCE [LARGE SCALE GENOMIC DNA]</scope>
    <source>
        <strain evidence="3 4">91-03</strain>
    </source>
</reference>
<evidence type="ECO:0000256" key="1">
    <source>
        <dbReference type="SAM" id="SignalP"/>
    </source>
</evidence>
<keyword evidence="4" id="KW-1185">Reference proteome</keyword>
<dbReference type="PANTHER" id="PTHR36507:SF1">
    <property type="entry name" value="BLL1555 PROTEIN"/>
    <property type="match status" value="1"/>
</dbReference>
<dbReference type="EMBL" id="AEJC01000078">
    <property type="protein sequence ID" value="EKX68465.1"/>
    <property type="molecule type" value="Genomic_DNA"/>
</dbReference>
<protein>
    <submittedName>
        <fullName evidence="3">Copper binding protein, plastocyanin/azurin family</fullName>
    </submittedName>
</protein>
<sequence length="133" mass="13551">MSLTSPHRGRIALAMGSACALLSLVGCSNGDSTAPATTSASSAATSANPGGTRIVIEDFTFSPTNLRVRNGAKVTVVNRDSDAHTVTAAQDKVFDTGNITGGVTTTFTAPSTPGSYSYLCTLHPNMKGTLIVT</sequence>
<dbReference type="InterPro" id="IPR052721">
    <property type="entry name" value="ET_Amicyanin"/>
</dbReference>
<evidence type="ECO:0000313" key="3">
    <source>
        <dbReference type="EMBL" id="EKX68465.1"/>
    </source>
</evidence>
<dbReference type="PATRIC" id="fig|698759.3.peg.998"/>
<organism evidence="3 4">
    <name type="scientific">Streptomyces ipomoeae 91-03</name>
    <dbReference type="NCBI Taxonomy" id="698759"/>
    <lineage>
        <taxon>Bacteria</taxon>
        <taxon>Bacillati</taxon>
        <taxon>Actinomycetota</taxon>
        <taxon>Actinomycetes</taxon>
        <taxon>Kitasatosporales</taxon>
        <taxon>Streptomycetaceae</taxon>
        <taxon>Streptomyces</taxon>
    </lineage>
</organism>
<feature type="chain" id="PRO_5039109509" evidence="1">
    <location>
        <begin position="21"/>
        <end position="133"/>
    </location>
</feature>
<dbReference type="PANTHER" id="PTHR36507">
    <property type="entry name" value="BLL1555 PROTEIN"/>
    <property type="match status" value="1"/>
</dbReference>
<dbReference type="InterPro" id="IPR028096">
    <property type="entry name" value="EfeO_Cupredoxin"/>
</dbReference>
<evidence type="ECO:0000313" key="4">
    <source>
        <dbReference type="Proteomes" id="UP000010411"/>
    </source>
</evidence>
<dbReference type="Gene3D" id="2.60.40.420">
    <property type="entry name" value="Cupredoxins - blue copper proteins"/>
    <property type="match status" value="1"/>
</dbReference>
<name>L1L6Y6_9ACTN</name>
<accession>L1L6Y6</accession>
<dbReference type="SUPFAM" id="SSF49503">
    <property type="entry name" value="Cupredoxins"/>
    <property type="match status" value="1"/>
</dbReference>
<feature type="signal peptide" evidence="1">
    <location>
        <begin position="1"/>
        <end position="20"/>
    </location>
</feature>